<dbReference type="GeneID" id="40314562"/>
<sequence length="579" mass="61412">MHGGAAAPLWRLKVINGCQRNDDLLLPVVPQSSLLRPFYTHWRDEDEERQSARRPAEATSASGSRPDGATTRKSKKKKMKSSAARRCTIAPRDWLKRIPHLVLGRHTCLPRPCRLRHACVSRLHCRVVYVGDAATHRQLLSKYPAAARGDAAGATRASAEAKEGEASLFTGPYYRLINFGANPLYVNEKPLPAGESRALREHDFVAFLENPFDAEAGVLHPLQPAEAAATANDANATGPIDATDGQEPGATAPTARALFGSASTATAAGEASAPACGLEASEGACVPPLFVEVNGVRLARYRPRCVPPDVLQRLGAAAATLSGGAATPARRPQFAVEHNRLLAGLTSEPGGRRLPDAEAKVSVVAELKSPAQQFGCAAATAALAEKSAGCSTPPPKCPAADEAPAGRGGHNTVAEAAEDDEGADIVGDVVSPLRQRLVSSPRRGGSSRASRTPEAKGCRAAASGHAACGGEVDPTAAMPPPFTVVPPRLPVYVFARRSPSPEEFTRQAPSIGRFRPRLPRGNEEEEAKKRRAAADAAGTPSQTELAMTEWVQEHPAEATTPQHRRGRAKRSRKRRRGDR</sequence>
<feature type="region of interest" description="Disordered" evidence="1">
    <location>
        <begin position="45"/>
        <end position="85"/>
    </location>
</feature>
<feature type="region of interest" description="Disordered" evidence="1">
    <location>
        <begin position="500"/>
        <end position="579"/>
    </location>
</feature>
<dbReference type="AlphaFoldDB" id="A0A422QA14"/>
<keyword evidence="3" id="KW-1185">Reference proteome</keyword>
<evidence type="ECO:0000256" key="1">
    <source>
        <dbReference type="SAM" id="MobiDB-lite"/>
    </source>
</evidence>
<dbReference type="RefSeq" id="XP_029232001.1">
    <property type="nucleotide sequence ID" value="XM_029367890.1"/>
</dbReference>
<dbReference type="SUPFAM" id="SSF49879">
    <property type="entry name" value="SMAD/FHA domain"/>
    <property type="match status" value="1"/>
</dbReference>
<evidence type="ECO:0000313" key="2">
    <source>
        <dbReference type="EMBL" id="RNF26795.1"/>
    </source>
</evidence>
<comment type="caution">
    <text evidence="2">The sequence shown here is derived from an EMBL/GenBank/DDBJ whole genome shotgun (WGS) entry which is preliminary data.</text>
</comment>
<dbReference type="EMBL" id="MKKU01000027">
    <property type="protein sequence ID" value="RNF26795.1"/>
    <property type="molecule type" value="Genomic_DNA"/>
</dbReference>
<dbReference type="InterPro" id="IPR008984">
    <property type="entry name" value="SMAD_FHA_dom_sf"/>
</dbReference>
<organism evidence="2 3">
    <name type="scientific">Trypanosoma conorhini</name>
    <dbReference type="NCBI Taxonomy" id="83891"/>
    <lineage>
        <taxon>Eukaryota</taxon>
        <taxon>Discoba</taxon>
        <taxon>Euglenozoa</taxon>
        <taxon>Kinetoplastea</taxon>
        <taxon>Metakinetoplastina</taxon>
        <taxon>Trypanosomatida</taxon>
        <taxon>Trypanosomatidae</taxon>
        <taxon>Trypanosoma</taxon>
    </lineage>
</organism>
<dbReference type="OrthoDB" id="273160at2759"/>
<proteinExistence type="predicted"/>
<feature type="compositionally biased region" description="Low complexity" evidence="1">
    <location>
        <begin position="433"/>
        <end position="450"/>
    </location>
</feature>
<gene>
    <name evidence="2" type="ORF">Tco025E_00951</name>
</gene>
<feature type="compositionally biased region" description="Basic residues" evidence="1">
    <location>
        <begin position="562"/>
        <end position="579"/>
    </location>
</feature>
<feature type="region of interest" description="Disordered" evidence="1">
    <location>
        <begin position="433"/>
        <end position="458"/>
    </location>
</feature>
<dbReference type="Proteomes" id="UP000284403">
    <property type="component" value="Unassembled WGS sequence"/>
</dbReference>
<reference evidence="2 3" key="1">
    <citation type="journal article" date="2018" name="BMC Genomics">
        <title>Genomic comparison of Trypanosoma conorhini and Trypanosoma rangeli to Trypanosoma cruzi strains of high and low virulence.</title>
        <authorList>
            <person name="Bradwell K.R."/>
            <person name="Koparde V.N."/>
            <person name="Matveyev A.V."/>
            <person name="Serrano M.G."/>
            <person name="Alves J.M."/>
            <person name="Parikh H."/>
            <person name="Huang B."/>
            <person name="Lee V."/>
            <person name="Espinosa-Alvarez O."/>
            <person name="Ortiz P.A."/>
            <person name="Costa-Martins A.G."/>
            <person name="Teixeira M.M."/>
            <person name="Buck G.A."/>
        </authorList>
    </citation>
    <scope>NUCLEOTIDE SEQUENCE [LARGE SCALE GENOMIC DNA]</scope>
    <source>
        <strain evidence="2 3">025E</strain>
    </source>
</reference>
<evidence type="ECO:0008006" key="4">
    <source>
        <dbReference type="Google" id="ProtNLM"/>
    </source>
</evidence>
<feature type="compositionally biased region" description="Basic and acidic residues" evidence="1">
    <location>
        <begin position="45"/>
        <end position="56"/>
    </location>
</feature>
<feature type="region of interest" description="Disordered" evidence="1">
    <location>
        <begin position="229"/>
        <end position="252"/>
    </location>
</feature>
<feature type="region of interest" description="Disordered" evidence="1">
    <location>
        <begin position="388"/>
        <end position="410"/>
    </location>
</feature>
<evidence type="ECO:0000313" key="3">
    <source>
        <dbReference type="Proteomes" id="UP000284403"/>
    </source>
</evidence>
<name>A0A422QA14_9TRYP</name>
<accession>A0A422QA14</accession>
<protein>
    <recommendedName>
        <fullName evidence="4">FHA domain-containing protein</fullName>
    </recommendedName>
</protein>